<dbReference type="RefSeq" id="WP_007187456.1">
    <property type="nucleotide sequence ID" value="NZ_AKGD01000004.1"/>
</dbReference>
<evidence type="ECO:0000313" key="3">
    <source>
        <dbReference type="Proteomes" id="UP000003704"/>
    </source>
</evidence>
<gene>
    <name evidence="2" type="ORF">WQQ_45210</name>
</gene>
<evidence type="ECO:0000256" key="1">
    <source>
        <dbReference type="SAM" id="SignalP"/>
    </source>
</evidence>
<dbReference type="OrthoDB" id="5648044at2"/>
<keyword evidence="1" id="KW-0732">Signal</keyword>
<dbReference type="PROSITE" id="PS51257">
    <property type="entry name" value="PROKAR_LIPOPROTEIN"/>
    <property type="match status" value="1"/>
</dbReference>
<evidence type="ECO:0008006" key="4">
    <source>
        <dbReference type="Google" id="ProtNLM"/>
    </source>
</evidence>
<dbReference type="AlphaFoldDB" id="I8HXH6"/>
<proteinExistence type="predicted"/>
<dbReference type="Proteomes" id="UP000003704">
    <property type="component" value="Unassembled WGS sequence"/>
</dbReference>
<accession>I8HXH6</accession>
<sequence length="138" mass="15136">MRIPFARQALPLLSCVLLCACAAQNYDGAKSSLSTRQRSFVAAMPAATALREIKNAAEKCAAGEGANLIQERRSAKNGFDELSIVTRDGNSAVLLAAIEISSLDAKTARVNVIWNRWRWKHDERLVEKWSQGFAVCSI</sequence>
<evidence type="ECO:0000313" key="2">
    <source>
        <dbReference type="EMBL" id="EIT68086.1"/>
    </source>
</evidence>
<protein>
    <recommendedName>
        <fullName evidence="4">Lipoprotein</fullName>
    </recommendedName>
</protein>
<keyword evidence="3" id="KW-1185">Reference proteome</keyword>
<feature type="chain" id="PRO_5003713225" description="Lipoprotein" evidence="1">
    <location>
        <begin position="26"/>
        <end position="138"/>
    </location>
</feature>
<dbReference type="EMBL" id="AKGD01000004">
    <property type="protein sequence ID" value="EIT68086.1"/>
    <property type="molecule type" value="Genomic_DNA"/>
</dbReference>
<feature type="signal peptide" evidence="1">
    <location>
        <begin position="1"/>
        <end position="25"/>
    </location>
</feature>
<name>I8HXH6_9GAMM</name>
<organism evidence="2 3">
    <name type="scientific">Hydrocarboniphaga effusa AP103</name>
    <dbReference type="NCBI Taxonomy" id="1172194"/>
    <lineage>
        <taxon>Bacteria</taxon>
        <taxon>Pseudomonadati</taxon>
        <taxon>Pseudomonadota</taxon>
        <taxon>Gammaproteobacteria</taxon>
        <taxon>Nevskiales</taxon>
        <taxon>Nevskiaceae</taxon>
        <taxon>Hydrocarboniphaga</taxon>
    </lineage>
</organism>
<reference evidence="2 3" key="1">
    <citation type="journal article" date="2012" name="J. Bacteriol.">
        <title>Genome Sequence of n-Alkane-Degrading Hydrocarboniphaga effusa Strain AP103T (ATCC BAA-332T).</title>
        <authorList>
            <person name="Chang H.K."/>
            <person name="Zylstra G.J."/>
            <person name="Chae J.C."/>
        </authorList>
    </citation>
    <scope>NUCLEOTIDE SEQUENCE [LARGE SCALE GENOMIC DNA]</scope>
    <source>
        <strain evidence="2 3">AP103</strain>
    </source>
</reference>
<comment type="caution">
    <text evidence="2">The sequence shown here is derived from an EMBL/GenBank/DDBJ whole genome shotgun (WGS) entry which is preliminary data.</text>
</comment>